<dbReference type="PANTHER" id="PTHR48111">
    <property type="entry name" value="REGULATOR OF RPOS"/>
    <property type="match status" value="1"/>
</dbReference>
<evidence type="ECO:0000313" key="12">
    <source>
        <dbReference type="EMBL" id="ALN60230.1"/>
    </source>
</evidence>
<dbReference type="Pfam" id="PF00486">
    <property type="entry name" value="Trans_reg_C"/>
    <property type="match status" value="1"/>
</dbReference>
<dbReference type="InterPro" id="IPR016032">
    <property type="entry name" value="Sig_transdc_resp-reg_C-effctor"/>
</dbReference>
<feature type="domain" description="Response regulatory" evidence="10">
    <location>
        <begin position="3"/>
        <end position="116"/>
    </location>
</feature>
<dbReference type="InterPro" id="IPR011006">
    <property type="entry name" value="CheY-like_superfamily"/>
</dbReference>
<evidence type="ECO:0000256" key="2">
    <source>
        <dbReference type="ARBA" id="ARBA00022490"/>
    </source>
</evidence>
<keyword evidence="5" id="KW-0805">Transcription regulation</keyword>
<evidence type="ECO:0000256" key="9">
    <source>
        <dbReference type="PROSITE-ProRule" id="PRU01091"/>
    </source>
</evidence>
<dbReference type="Proteomes" id="UP000275910">
    <property type="component" value="Unassembled WGS sequence"/>
</dbReference>
<keyword evidence="6 9" id="KW-0238">DNA-binding</keyword>
<evidence type="ECO:0000256" key="1">
    <source>
        <dbReference type="ARBA" id="ARBA00004496"/>
    </source>
</evidence>
<feature type="modified residue" description="4-aspartylphosphate" evidence="8">
    <location>
        <position position="52"/>
    </location>
</feature>
<evidence type="ECO:0000313" key="15">
    <source>
        <dbReference type="Proteomes" id="UP000275910"/>
    </source>
</evidence>
<dbReference type="Pfam" id="PF00072">
    <property type="entry name" value="Response_reg"/>
    <property type="match status" value="1"/>
</dbReference>
<keyword evidence="4" id="KW-0902">Two-component regulatory system</keyword>
<dbReference type="PROSITE" id="PS50110">
    <property type="entry name" value="RESPONSE_REGULATORY"/>
    <property type="match status" value="1"/>
</dbReference>
<dbReference type="Gene3D" id="6.10.250.690">
    <property type="match status" value="1"/>
</dbReference>
<dbReference type="EMBL" id="CP013140">
    <property type="protein sequence ID" value="ALN60230.1"/>
    <property type="molecule type" value="Genomic_DNA"/>
</dbReference>
<gene>
    <name evidence="13" type="ORF">D9T17_05040</name>
    <name evidence="12" type="ORF">GLE_4889</name>
</gene>
<evidence type="ECO:0000256" key="3">
    <source>
        <dbReference type="ARBA" id="ARBA00022553"/>
    </source>
</evidence>
<protein>
    <submittedName>
        <fullName evidence="12 13">Response regulator</fullName>
    </submittedName>
</protein>
<dbReference type="SMART" id="SM00448">
    <property type="entry name" value="REC"/>
    <property type="match status" value="1"/>
</dbReference>
<dbReference type="CDD" id="cd00383">
    <property type="entry name" value="trans_reg_C"/>
    <property type="match status" value="1"/>
</dbReference>
<dbReference type="CDD" id="cd17574">
    <property type="entry name" value="REC_OmpR"/>
    <property type="match status" value="1"/>
</dbReference>
<dbReference type="InterPro" id="IPR039420">
    <property type="entry name" value="WalR-like"/>
</dbReference>
<dbReference type="PANTHER" id="PTHR48111:SF47">
    <property type="entry name" value="TRANSCRIPTIONAL REGULATORY PROTEIN RSTA"/>
    <property type="match status" value="1"/>
</dbReference>
<proteinExistence type="predicted"/>
<dbReference type="PATRIC" id="fig|69.6.peg.4820"/>
<dbReference type="AlphaFoldDB" id="A0A0S2DNL1"/>
<sequence>MNKVLLIEDDARLAGLISEYLQRYDFQTSVVLRGDLALPAIENDPPDVIVLDLMLPGMDGFDVCRQIRKQSSLPIVMLTARADLFDQVTGLEVGADDYVLKPVEPRLLLARLRAVLRRSQAQPQAAGPSILSYGGLQIDLTARQVRWKGEEIDLKTADYNLFVILAQAAGRVLSRDELLRRWRGIGFDGVDRTVDVSISRLRRHFADDAHEPRKIKTVWGRGYLFSPIAWED</sequence>
<evidence type="ECO:0000313" key="13">
    <source>
        <dbReference type="EMBL" id="ROU08280.1"/>
    </source>
</evidence>
<dbReference type="InterPro" id="IPR001789">
    <property type="entry name" value="Sig_transdc_resp-reg_receiver"/>
</dbReference>
<reference evidence="12 14" key="1">
    <citation type="submission" date="2015-11" db="EMBL/GenBank/DDBJ databases">
        <title>Genome sequences of Lysobacter enzymogenes strain C3 and Lysobacter antibioticus ATCC 29479.</title>
        <authorList>
            <person name="Kobayashi D.Y."/>
        </authorList>
    </citation>
    <scope>NUCLEOTIDE SEQUENCE [LARGE SCALE GENOMIC DNA]</scope>
    <source>
        <strain evidence="12 14">C3</strain>
    </source>
</reference>
<evidence type="ECO:0000259" key="11">
    <source>
        <dbReference type="PROSITE" id="PS51755"/>
    </source>
</evidence>
<dbReference type="KEGG" id="lez:GLE_4889"/>
<dbReference type="FunFam" id="3.40.50.2300:FF:000001">
    <property type="entry name" value="DNA-binding response regulator PhoB"/>
    <property type="match status" value="1"/>
</dbReference>
<reference evidence="13 15" key="2">
    <citation type="submission" date="2018-10" db="EMBL/GenBank/DDBJ databases">
        <title>The genome of Lysobacter enzymogenes OH11.</title>
        <authorList>
            <person name="Liu F."/>
            <person name="Zhao Y."/>
            <person name="Qian G."/>
            <person name="Chen Y."/>
            <person name="Xu H."/>
        </authorList>
    </citation>
    <scope>NUCLEOTIDE SEQUENCE [LARGE SCALE GENOMIC DNA]</scope>
    <source>
        <strain evidence="13 15">OH11</strain>
    </source>
</reference>
<evidence type="ECO:0000256" key="8">
    <source>
        <dbReference type="PROSITE-ProRule" id="PRU00169"/>
    </source>
</evidence>
<evidence type="ECO:0000256" key="4">
    <source>
        <dbReference type="ARBA" id="ARBA00023012"/>
    </source>
</evidence>
<dbReference type="GO" id="GO:0005829">
    <property type="term" value="C:cytosol"/>
    <property type="evidence" value="ECO:0007669"/>
    <property type="project" value="TreeGrafter"/>
</dbReference>
<dbReference type="GO" id="GO:0000976">
    <property type="term" value="F:transcription cis-regulatory region binding"/>
    <property type="evidence" value="ECO:0007669"/>
    <property type="project" value="TreeGrafter"/>
</dbReference>
<keyword evidence="7" id="KW-0804">Transcription</keyword>
<name>A0A0S2DNL1_LYSEN</name>
<dbReference type="FunFam" id="1.10.10.10:FF:000099">
    <property type="entry name" value="Two-component system response regulator TorR"/>
    <property type="match status" value="1"/>
</dbReference>
<organism evidence="12 14">
    <name type="scientific">Lysobacter enzymogenes</name>
    <dbReference type="NCBI Taxonomy" id="69"/>
    <lineage>
        <taxon>Bacteria</taxon>
        <taxon>Pseudomonadati</taxon>
        <taxon>Pseudomonadota</taxon>
        <taxon>Gammaproteobacteria</taxon>
        <taxon>Lysobacterales</taxon>
        <taxon>Lysobacteraceae</taxon>
        <taxon>Lysobacter</taxon>
    </lineage>
</organism>
<accession>A0A0S2DNL1</accession>
<evidence type="ECO:0000256" key="6">
    <source>
        <dbReference type="ARBA" id="ARBA00023125"/>
    </source>
</evidence>
<evidence type="ECO:0000256" key="5">
    <source>
        <dbReference type="ARBA" id="ARBA00023015"/>
    </source>
</evidence>
<dbReference type="InterPro" id="IPR001867">
    <property type="entry name" value="OmpR/PhoB-type_DNA-bd"/>
</dbReference>
<dbReference type="PROSITE" id="PS51755">
    <property type="entry name" value="OMPR_PHOB"/>
    <property type="match status" value="1"/>
</dbReference>
<dbReference type="Gene3D" id="3.40.50.2300">
    <property type="match status" value="1"/>
</dbReference>
<feature type="DNA-binding region" description="OmpR/PhoB-type" evidence="9">
    <location>
        <begin position="128"/>
        <end position="227"/>
    </location>
</feature>
<comment type="subcellular location">
    <subcellularLocation>
        <location evidence="1">Cytoplasm</location>
    </subcellularLocation>
</comment>
<dbReference type="GO" id="GO:0006355">
    <property type="term" value="P:regulation of DNA-templated transcription"/>
    <property type="evidence" value="ECO:0007669"/>
    <property type="project" value="InterPro"/>
</dbReference>
<dbReference type="SUPFAM" id="SSF46894">
    <property type="entry name" value="C-terminal effector domain of the bipartite response regulators"/>
    <property type="match status" value="1"/>
</dbReference>
<dbReference type="EMBL" id="RCTY01000014">
    <property type="protein sequence ID" value="ROU08280.1"/>
    <property type="molecule type" value="Genomic_DNA"/>
</dbReference>
<dbReference type="GO" id="GO:0000156">
    <property type="term" value="F:phosphorelay response regulator activity"/>
    <property type="evidence" value="ECO:0007669"/>
    <property type="project" value="TreeGrafter"/>
</dbReference>
<dbReference type="SMART" id="SM00862">
    <property type="entry name" value="Trans_reg_C"/>
    <property type="match status" value="1"/>
</dbReference>
<dbReference type="RefSeq" id="WP_057949394.1">
    <property type="nucleotide sequence ID" value="NZ_CP067396.1"/>
</dbReference>
<dbReference type="InterPro" id="IPR036388">
    <property type="entry name" value="WH-like_DNA-bd_sf"/>
</dbReference>
<dbReference type="Gene3D" id="1.10.10.10">
    <property type="entry name" value="Winged helix-like DNA-binding domain superfamily/Winged helix DNA-binding domain"/>
    <property type="match status" value="1"/>
</dbReference>
<dbReference type="Proteomes" id="UP000061569">
    <property type="component" value="Chromosome"/>
</dbReference>
<evidence type="ECO:0000256" key="7">
    <source>
        <dbReference type="ARBA" id="ARBA00023163"/>
    </source>
</evidence>
<dbReference type="OrthoDB" id="9802426at2"/>
<dbReference type="GO" id="GO:0032993">
    <property type="term" value="C:protein-DNA complex"/>
    <property type="evidence" value="ECO:0007669"/>
    <property type="project" value="TreeGrafter"/>
</dbReference>
<feature type="domain" description="OmpR/PhoB-type" evidence="11">
    <location>
        <begin position="128"/>
        <end position="227"/>
    </location>
</feature>
<evidence type="ECO:0000259" key="10">
    <source>
        <dbReference type="PROSITE" id="PS50110"/>
    </source>
</evidence>
<evidence type="ECO:0000313" key="14">
    <source>
        <dbReference type="Proteomes" id="UP000061569"/>
    </source>
</evidence>
<keyword evidence="2" id="KW-0963">Cytoplasm</keyword>
<dbReference type="SUPFAM" id="SSF52172">
    <property type="entry name" value="CheY-like"/>
    <property type="match status" value="1"/>
</dbReference>
<dbReference type="STRING" id="69.GLE_4889"/>
<keyword evidence="3 8" id="KW-0597">Phosphoprotein</keyword>